<evidence type="ECO:0000313" key="3">
    <source>
        <dbReference type="Proteomes" id="UP000286931"/>
    </source>
</evidence>
<sequence length="84" mass="9446">MPEGPKPKRTREQAWTIAVSAAAAYRARVGNLEVPRGHVETMVAFDGWPEDVRLGVWVTTTRSRRAKLSGQRIAELDVLGMRWT</sequence>
<gene>
    <name evidence="2" type="ORF">EHYA_06977</name>
</gene>
<dbReference type="Proteomes" id="UP000286931">
    <property type="component" value="Unassembled WGS sequence"/>
</dbReference>
<proteinExistence type="predicted"/>
<organism evidence="2 3">
    <name type="scientific">Embleya hyalina</name>
    <dbReference type="NCBI Taxonomy" id="516124"/>
    <lineage>
        <taxon>Bacteria</taxon>
        <taxon>Bacillati</taxon>
        <taxon>Actinomycetota</taxon>
        <taxon>Actinomycetes</taxon>
        <taxon>Kitasatosporales</taxon>
        <taxon>Streptomycetaceae</taxon>
        <taxon>Embleya</taxon>
    </lineage>
</organism>
<dbReference type="OrthoDB" id="4315859at2"/>
<dbReference type="Pfam" id="PF03457">
    <property type="entry name" value="HA"/>
    <property type="match status" value="1"/>
</dbReference>
<keyword evidence="2" id="KW-0347">Helicase</keyword>
<evidence type="ECO:0000259" key="1">
    <source>
        <dbReference type="Pfam" id="PF03457"/>
    </source>
</evidence>
<evidence type="ECO:0000313" key="2">
    <source>
        <dbReference type="EMBL" id="GCD99263.1"/>
    </source>
</evidence>
<accession>A0A401YXD4</accession>
<dbReference type="Gene3D" id="6.10.140.530">
    <property type="match status" value="1"/>
</dbReference>
<dbReference type="EMBL" id="BIFH01000031">
    <property type="protein sequence ID" value="GCD99263.1"/>
    <property type="molecule type" value="Genomic_DNA"/>
</dbReference>
<dbReference type="GO" id="GO:0004386">
    <property type="term" value="F:helicase activity"/>
    <property type="evidence" value="ECO:0007669"/>
    <property type="project" value="UniProtKB-KW"/>
</dbReference>
<keyword evidence="2" id="KW-0547">Nucleotide-binding</keyword>
<dbReference type="AlphaFoldDB" id="A0A401YXD4"/>
<reference evidence="2 3" key="1">
    <citation type="submission" date="2018-12" db="EMBL/GenBank/DDBJ databases">
        <title>Draft genome sequence of Embleya hyalina NBRC 13850T.</title>
        <authorList>
            <person name="Komaki H."/>
            <person name="Hosoyama A."/>
            <person name="Kimura A."/>
            <person name="Ichikawa N."/>
            <person name="Tamura T."/>
        </authorList>
    </citation>
    <scope>NUCLEOTIDE SEQUENCE [LARGE SCALE GENOMIC DNA]</scope>
    <source>
        <strain evidence="2 3">NBRC 13850</strain>
    </source>
</reference>
<comment type="caution">
    <text evidence="2">The sequence shown here is derived from an EMBL/GenBank/DDBJ whole genome shotgun (WGS) entry which is preliminary data.</text>
</comment>
<keyword evidence="3" id="KW-1185">Reference proteome</keyword>
<name>A0A401YXD4_9ACTN</name>
<keyword evidence="2" id="KW-0378">Hydrolase</keyword>
<keyword evidence="2" id="KW-0067">ATP-binding</keyword>
<protein>
    <submittedName>
        <fullName evidence="2">Helicase</fullName>
    </submittedName>
</protein>
<dbReference type="InterPro" id="IPR005114">
    <property type="entry name" value="Helicase_assoc"/>
</dbReference>
<dbReference type="RefSeq" id="WP_126641062.1">
    <property type="nucleotide sequence ID" value="NZ_BIFH01000031.1"/>
</dbReference>
<feature type="domain" description="Helicase-associated" evidence="1">
    <location>
        <begin position="12"/>
        <end position="81"/>
    </location>
</feature>